<keyword evidence="5 6" id="KW-0472">Membrane</keyword>
<gene>
    <name evidence="9" type="ORF">DWW57_15660</name>
</gene>
<dbReference type="InterPro" id="IPR050250">
    <property type="entry name" value="Macrolide_Exporter_MacB"/>
</dbReference>
<evidence type="ECO:0000256" key="3">
    <source>
        <dbReference type="ARBA" id="ARBA00022692"/>
    </source>
</evidence>
<dbReference type="EMBL" id="QRYC01000029">
    <property type="protein sequence ID" value="RGU54513.1"/>
    <property type="molecule type" value="Genomic_DNA"/>
</dbReference>
<keyword evidence="2" id="KW-1003">Cell membrane</keyword>
<evidence type="ECO:0000313" key="10">
    <source>
        <dbReference type="Proteomes" id="UP000284243"/>
    </source>
</evidence>
<feature type="domain" description="ABC3 transporter permease C-terminal" evidence="7">
    <location>
        <begin position="298"/>
        <end position="415"/>
    </location>
</feature>
<sequence>MIRHILIVAWRNICKYKVSAGIAVVGLAMGLLCFVLCNFCARLFFSIDKVFPNYDRMAEIQIKVGEGEELQDYFAGTPPTLAGDMETAFPGQIECCTAVSYGGQMNVTFERGEKKPLVCMLYTIEVDSNFQKVFSVQLTEGNWRQLFRQKNAVVLSRSAARRIFGKQNPVGKVFHPNKLTRRSERNYTPEELTAIDYVVSGVMEDLPVNASYSLLNRIDALLINDQQGRFAGYVPGEGTGCTTFALLYPGVKKETVNQRIDPEKNKVFVSGMEGRPQLLSPGKNSTEYYHDLGYGYLCIGLLILLVAVLNFFIFISGNFLNRQKEYNIRRAIGSSCRQVLGLLFAETVIMLMAVGIIVACLLELLYDRLDFSLTRQVIVFEPAMLYRHLLQYLGGCVVLFLGVCWGISHRLNRQSIQTGIGTSLKIRKNRLRNWMLGMQLVICFLFFTGGLAVYLQSEMNMKNIFPFLDKQEREHILEVNLTYPQLQGLETAYIARFGEIAGVTDVLPMDKDLFGGYFSTTTVRLGEGQYREFCEVRTGPNFASFFHIPVLAGEMFKYPGQRVADRIIDGIYGGKVITDGFEDIDGKKINICGVVEAIPQIYAESHTWARLWMLSEHPRWCYLKVLPGSKAKVMETVQRMLAEEVPESLDNRIFTLEELVQKENHSQEQMKSMLLFFTLVCLSITVLGIYSAISIDTERRRKEIAIRKINGASAYVIVRLFARLYLRLLVAAMVLTFPFLNWIMHLWLQGFTLHFGHGPAFWIFIVFVMVTVVALTIAWKIRAIIRVNPVEALRDE</sequence>
<evidence type="ECO:0000256" key="4">
    <source>
        <dbReference type="ARBA" id="ARBA00022989"/>
    </source>
</evidence>
<dbReference type="RefSeq" id="WP_118160702.1">
    <property type="nucleotide sequence ID" value="NZ_QRYC01000029.1"/>
</dbReference>
<feature type="transmembrane region" description="Helical" evidence="6">
    <location>
        <begin position="673"/>
        <end position="693"/>
    </location>
</feature>
<dbReference type="PANTHER" id="PTHR30572:SF18">
    <property type="entry name" value="ABC-TYPE MACROLIDE FAMILY EXPORT SYSTEM PERMEASE COMPONENT 2"/>
    <property type="match status" value="1"/>
</dbReference>
<feature type="transmembrane region" description="Helical" evidence="6">
    <location>
        <begin position="389"/>
        <end position="407"/>
    </location>
</feature>
<dbReference type="Proteomes" id="UP000284243">
    <property type="component" value="Unassembled WGS sequence"/>
</dbReference>
<dbReference type="Pfam" id="PF12704">
    <property type="entry name" value="MacB_PCD"/>
    <property type="match status" value="1"/>
</dbReference>
<comment type="subcellular location">
    <subcellularLocation>
        <location evidence="1">Cell membrane</location>
        <topology evidence="1">Multi-pass membrane protein</topology>
    </subcellularLocation>
</comment>
<protein>
    <submittedName>
        <fullName evidence="9">ABC transporter permease</fullName>
    </submittedName>
</protein>
<evidence type="ECO:0000256" key="5">
    <source>
        <dbReference type="ARBA" id="ARBA00023136"/>
    </source>
</evidence>
<evidence type="ECO:0000256" key="6">
    <source>
        <dbReference type="SAM" id="Phobius"/>
    </source>
</evidence>
<feature type="domain" description="MacB-like periplasmic core" evidence="8">
    <location>
        <begin position="22"/>
        <end position="261"/>
    </location>
</feature>
<evidence type="ECO:0000313" key="9">
    <source>
        <dbReference type="EMBL" id="RGU54513.1"/>
    </source>
</evidence>
<dbReference type="GO" id="GO:0022857">
    <property type="term" value="F:transmembrane transporter activity"/>
    <property type="evidence" value="ECO:0007669"/>
    <property type="project" value="TreeGrafter"/>
</dbReference>
<feature type="transmembrane region" description="Helical" evidence="6">
    <location>
        <begin position="760"/>
        <end position="779"/>
    </location>
</feature>
<dbReference type="PANTHER" id="PTHR30572">
    <property type="entry name" value="MEMBRANE COMPONENT OF TRANSPORTER-RELATED"/>
    <property type="match status" value="1"/>
</dbReference>
<dbReference type="AlphaFoldDB" id="A0A412TL81"/>
<evidence type="ECO:0000256" key="1">
    <source>
        <dbReference type="ARBA" id="ARBA00004651"/>
    </source>
</evidence>
<dbReference type="InterPro" id="IPR025857">
    <property type="entry name" value="MacB_PCD"/>
</dbReference>
<keyword evidence="3 6" id="KW-0812">Transmembrane</keyword>
<comment type="caution">
    <text evidence="9">The sequence shown here is derived from an EMBL/GenBank/DDBJ whole genome shotgun (WGS) entry which is preliminary data.</text>
</comment>
<evidence type="ECO:0000256" key="2">
    <source>
        <dbReference type="ARBA" id="ARBA00022475"/>
    </source>
</evidence>
<feature type="transmembrane region" description="Helical" evidence="6">
    <location>
        <begin position="434"/>
        <end position="455"/>
    </location>
</feature>
<keyword evidence="4 6" id="KW-1133">Transmembrane helix</keyword>
<accession>A0A412TL81</accession>
<feature type="domain" description="ABC3 transporter permease C-terminal" evidence="7">
    <location>
        <begin position="676"/>
        <end position="789"/>
    </location>
</feature>
<dbReference type="InterPro" id="IPR003838">
    <property type="entry name" value="ABC3_permease_C"/>
</dbReference>
<evidence type="ECO:0000259" key="8">
    <source>
        <dbReference type="Pfam" id="PF12704"/>
    </source>
</evidence>
<organism evidence="9 10">
    <name type="scientific">Odoribacter splanchnicus</name>
    <dbReference type="NCBI Taxonomy" id="28118"/>
    <lineage>
        <taxon>Bacteria</taxon>
        <taxon>Pseudomonadati</taxon>
        <taxon>Bacteroidota</taxon>
        <taxon>Bacteroidia</taxon>
        <taxon>Bacteroidales</taxon>
        <taxon>Odoribacteraceae</taxon>
        <taxon>Odoribacter</taxon>
    </lineage>
</organism>
<name>A0A412TL81_9BACT</name>
<proteinExistence type="predicted"/>
<dbReference type="GO" id="GO:0005886">
    <property type="term" value="C:plasma membrane"/>
    <property type="evidence" value="ECO:0007669"/>
    <property type="project" value="UniProtKB-SubCell"/>
</dbReference>
<evidence type="ECO:0000259" key="7">
    <source>
        <dbReference type="Pfam" id="PF02687"/>
    </source>
</evidence>
<dbReference type="Pfam" id="PF02687">
    <property type="entry name" value="FtsX"/>
    <property type="match status" value="2"/>
</dbReference>
<feature type="transmembrane region" description="Helical" evidence="6">
    <location>
        <begin position="724"/>
        <end position="748"/>
    </location>
</feature>
<feature type="transmembrane region" description="Helical" evidence="6">
    <location>
        <begin position="21"/>
        <end position="45"/>
    </location>
</feature>
<reference evidence="9 10" key="1">
    <citation type="submission" date="2018-08" db="EMBL/GenBank/DDBJ databases">
        <title>A genome reference for cultivated species of the human gut microbiota.</title>
        <authorList>
            <person name="Zou Y."/>
            <person name="Xue W."/>
            <person name="Luo G."/>
        </authorList>
    </citation>
    <scope>NUCLEOTIDE SEQUENCE [LARGE SCALE GENOMIC DNA]</scope>
    <source>
        <strain evidence="9 10">AF16-14</strain>
    </source>
</reference>
<feature type="transmembrane region" description="Helical" evidence="6">
    <location>
        <begin position="294"/>
        <end position="320"/>
    </location>
</feature>
<feature type="transmembrane region" description="Helical" evidence="6">
    <location>
        <begin position="340"/>
        <end position="366"/>
    </location>
</feature>